<accession>A0A0B6YIK7</accession>
<evidence type="ECO:0000313" key="1">
    <source>
        <dbReference type="EMBL" id="CEK55360.1"/>
    </source>
</evidence>
<dbReference type="EMBL" id="HACG01008495">
    <property type="protein sequence ID" value="CEK55360.1"/>
    <property type="molecule type" value="Transcribed_RNA"/>
</dbReference>
<sequence length="53" mass="6267">MNRKHTQFVNCACKMQLKIKIHLTIEIKLNVCRCPGRMEILNVQFNSYQKSTI</sequence>
<feature type="non-terminal residue" evidence="1">
    <location>
        <position position="53"/>
    </location>
</feature>
<name>A0A0B6YIK7_9EUPU</name>
<gene>
    <name evidence="1" type="primary">ORF25012</name>
</gene>
<dbReference type="AlphaFoldDB" id="A0A0B6YIK7"/>
<protein>
    <submittedName>
        <fullName evidence="1">Uncharacterized protein</fullName>
    </submittedName>
</protein>
<organism evidence="1">
    <name type="scientific">Arion vulgaris</name>
    <dbReference type="NCBI Taxonomy" id="1028688"/>
    <lineage>
        <taxon>Eukaryota</taxon>
        <taxon>Metazoa</taxon>
        <taxon>Spiralia</taxon>
        <taxon>Lophotrochozoa</taxon>
        <taxon>Mollusca</taxon>
        <taxon>Gastropoda</taxon>
        <taxon>Heterobranchia</taxon>
        <taxon>Euthyneura</taxon>
        <taxon>Panpulmonata</taxon>
        <taxon>Eupulmonata</taxon>
        <taxon>Stylommatophora</taxon>
        <taxon>Helicina</taxon>
        <taxon>Arionoidea</taxon>
        <taxon>Arionidae</taxon>
        <taxon>Arion</taxon>
    </lineage>
</organism>
<proteinExistence type="predicted"/>
<reference evidence="1" key="1">
    <citation type="submission" date="2014-12" db="EMBL/GenBank/DDBJ databases">
        <title>Insight into the proteome of Arion vulgaris.</title>
        <authorList>
            <person name="Aradska J."/>
            <person name="Bulat T."/>
            <person name="Smidak R."/>
            <person name="Sarate P."/>
            <person name="Gangsoo J."/>
            <person name="Sialana F."/>
            <person name="Bilban M."/>
            <person name="Lubec G."/>
        </authorList>
    </citation>
    <scope>NUCLEOTIDE SEQUENCE</scope>
    <source>
        <tissue evidence="1">Skin</tissue>
    </source>
</reference>